<dbReference type="InterPro" id="IPR051311">
    <property type="entry name" value="DedA_domain"/>
</dbReference>
<feature type="transmembrane region" description="Helical" evidence="6">
    <location>
        <begin position="58"/>
        <end position="83"/>
    </location>
</feature>
<keyword evidence="5 6" id="KW-0472">Membrane</keyword>
<feature type="transmembrane region" description="Helical" evidence="6">
    <location>
        <begin position="176"/>
        <end position="196"/>
    </location>
</feature>
<dbReference type="GO" id="GO:0005886">
    <property type="term" value="C:plasma membrane"/>
    <property type="evidence" value="ECO:0007669"/>
    <property type="project" value="UniProtKB-SubCell"/>
</dbReference>
<dbReference type="PANTHER" id="PTHR42709">
    <property type="entry name" value="ALKALINE PHOSPHATASE LIKE PROTEIN"/>
    <property type="match status" value="1"/>
</dbReference>
<gene>
    <name evidence="8" type="ORF">A2390_00505</name>
</gene>
<feature type="domain" description="VTT" evidence="7">
    <location>
        <begin position="38"/>
        <end position="163"/>
    </location>
</feature>
<dbReference type="EMBL" id="MHLE01000043">
    <property type="protein sequence ID" value="OGZ02081.1"/>
    <property type="molecule type" value="Genomic_DNA"/>
</dbReference>
<proteinExistence type="predicted"/>
<evidence type="ECO:0000256" key="6">
    <source>
        <dbReference type="SAM" id="Phobius"/>
    </source>
</evidence>
<organism evidence="8 9">
    <name type="scientific">Candidatus Liptonbacteria bacterium RIFOXYB1_FULL_36_10</name>
    <dbReference type="NCBI Taxonomy" id="1798654"/>
    <lineage>
        <taxon>Bacteria</taxon>
        <taxon>Candidatus Liptoniibacteriota</taxon>
    </lineage>
</organism>
<comment type="subcellular location">
    <subcellularLocation>
        <location evidence="1">Cell membrane</location>
        <topology evidence="1">Multi-pass membrane protein</topology>
    </subcellularLocation>
</comment>
<reference evidence="8 9" key="1">
    <citation type="journal article" date="2016" name="Nat. Commun.">
        <title>Thousands of microbial genomes shed light on interconnected biogeochemical processes in an aquifer system.</title>
        <authorList>
            <person name="Anantharaman K."/>
            <person name="Brown C.T."/>
            <person name="Hug L.A."/>
            <person name="Sharon I."/>
            <person name="Castelle C.J."/>
            <person name="Probst A.J."/>
            <person name="Thomas B.C."/>
            <person name="Singh A."/>
            <person name="Wilkins M.J."/>
            <person name="Karaoz U."/>
            <person name="Brodie E.L."/>
            <person name="Williams K.H."/>
            <person name="Hubbard S.S."/>
            <person name="Banfield J.F."/>
        </authorList>
    </citation>
    <scope>NUCLEOTIDE SEQUENCE [LARGE SCALE GENOMIC DNA]</scope>
</reference>
<keyword evidence="2" id="KW-1003">Cell membrane</keyword>
<feature type="transmembrane region" description="Helical" evidence="6">
    <location>
        <begin position="104"/>
        <end position="124"/>
    </location>
</feature>
<evidence type="ECO:0000256" key="5">
    <source>
        <dbReference type="ARBA" id="ARBA00023136"/>
    </source>
</evidence>
<dbReference type="InterPro" id="IPR032816">
    <property type="entry name" value="VTT_dom"/>
</dbReference>
<name>A0A1G2CN72_9BACT</name>
<accession>A0A1G2CN72</accession>
<evidence type="ECO:0000259" key="7">
    <source>
        <dbReference type="Pfam" id="PF09335"/>
    </source>
</evidence>
<protein>
    <recommendedName>
        <fullName evidence="7">VTT domain-containing protein</fullName>
    </recommendedName>
</protein>
<dbReference type="Proteomes" id="UP000178599">
    <property type="component" value="Unassembled WGS sequence"/>
</dbReference>
<evidence type="ECO:0000256" key="2">
    <source>
        <dbReference type="ARBA" id="ARBA00022475"/>
    </source>
</evidence>
<keyword evidence="4 6" id="KW-1133">Transmembrane helix</keyword>
<feature type="transmembrane region" description="Helical" evidence="6">
    <location>
        <begin position="20"/>
        <end position="38"/>
    </location>
</feature>
<evidence type="ECO:0000313" key="9">
    <source>
        <dbReference type="Proteomes" id="UP000178599"/>
    </source>
</evidence>
<keyword evidence="3 6" id="KW-0812">Transmembrane</keyword>
<evidence type="ECO:0000313" key="8">
    <source>
        <dbReference type="EMBL" id="OGZ02081.1"/>
    </source>
</evidence>
<evidence type="ECO:0000256" key="4">
    <source>
        <dbReference type="ARBA" id="ARBA00022989"/>
    </source>
</evidence>
<dbReference type="AlphaFoldDB" id="A0A1G2CN72"/>
<evidence type="ECO:0000256" key="1">
    <source>
        <dbReference type="ARBA" id="ARBA00004651"/>
    </source>
</evidence>
<comment type="caution">
    <text evidence="8">The sequence shown here is derived from an EMBL/GenBank/DDBJ whole genome shotgun (WGS) entry which is preliminary data.</text>
</comment>
<sequence length="211" mass="24337">MIGNLLEPITLFTLNTIKDFGYGGVFFLMLLESANIPIPSEIIMPFSGFLVSQGTFNFWLLVFFGALGNLAGSLISYAIAFYLSDKALNFFLKFRLLRKKEVDFSINLFQKYGISTAFFSRIFPVIRTFISFPAGLFKASLVPFSLFTFLGSFLWSLLLTFLGLKLGENWRVLETYFRQFDTIIVLGLFFVFIFWIQHHFFNKRTAFKKDA</sequence>
<dbReference type="PANTHER" id="PTHR42709:SF6">
    <property type="entry name" value="UNDECAPRENYL PHOSPHATE TRANSPORTER A"/>
    <property type="match status" value="1"/>
</dbReference>
<feature type="transmembrane region" description="Helical" evidence="6">
    <location>
        <begin position="144"/>
        <end position="164"/>
    </location>
</feature>
<evidence type="ECO:0000256" key="3">
    <source>
        <dbReference type="ARBA" id="ARBA00022692"/>
    </source>
</evidence>
<dbReference type="Pfam" id="PF09335">
    <property type="entry name" value="VTT_dom"/>
    <property type="match status" value="1"/>
</dbReference>